<evidence type="ECO:0000259" key="2">
    <source>
        <dbReference type="Pfam" id="PF23247"/>
    </source>
</evidence>
<protein>
    <recommendedName>
        <fullName evidence="2">Disease resistance protein At4g27190-like leucine-rich repeats domain-containing protein</fullName>
    </recommendedName>
</protein>
<dbReference type="Pfam" id="PF23247">
    <property type="entry name" value="LRR_RPS2"/>
    <property type="match status" value="1"/>
</dbReference>
<accession>A0A4S4E7B1</accession>
<organism evidence="3 4">
    <name type="scientific">Camellia sinensis var. sinensis</name>
    <name type="common">China tea</name>
    <dbReference type="NCBI Taxonomy" id="542762"/>
    <lineage>
        <taxon>Eukaryota</taxon>
        <taxon>Viridiplantae</taxon>
        <taxon>Streptophyta</taxon>
        <taxon>Embryophyta</taxon>
        <taxon>Tracheophyta</taxon>
        <taxon>Spermatophyta</taxon>
        <taxon>Magnoliopsida</taxon>
        <taxon>eudicotyledons</taxon>
        <taxon>Gunneridae</taxon>
        <taxon>Pentapetalae</taxon>
        <taxon>asterids</taxon>
        <taxon>Ericales</taxon>
        <taxon>Theaceae</taxon>
        <taxon>Camellia</taxon>
    </lineage>
</organism>
<feature type="domain" description="Disease resistance protein At4g27190-like leucine-rich repeats" evidence="2">
    <location>
        <begin position="9"/>
        <end position="75"/>
    </location>
</feature>
<dbReference type="SUPFAM" id="SSF52047">
    <property type="entry name" value="RNI-like"/>
    <property type="match status" value="1"/>
</dbReference>
<dbReference type="EMBL" id="SDRB02006869">
    <property type="protein sequence ID" value="THG11932.1"/>
    <property type="molecule type" value="Genomic_DNA"/>
</dbReference>
<keyword evidence="4" id="KW-1185">Reference proteome</keyword>
<evidence type="ECO:0000313" key="3">
    <source>
        <dbReference type="EMBL" id="THG11932.1"/>
    </source>
</evidence>
<name>A0A4S4E7B1_CAMSN</name>
<sequence length="200" mass="22326">MKIGALQVAFSALKRLELRDLPAVTHLWKGPTQLVQLRNLTSLELKRCDKLESMFSLSIARDLMQLQILNVSDCRKEEVLISSEEDGDQNEIASITTETIDEIVLPKLMELCLGGLPSFIAICKEINEIELLQLNKLYLWGIPKLNSFCNTSDRNYNTIQPLFNKEGEVDFASRGSRDMLLKTDFGKGKGGEVARGGHGG</sequence>
<reference evidence="3 4" key="1">
    <citation type="journal article" date="2018" name="Proc. Natl. Acad. Sci. U.S.A.">
        <title>Draft genome sequence of Camellia sinensis var. sinensis provides insights into the evolution of the tea genome and tea quality.</title>
        <authorList>
            <person name="Wei C."/>
            <person name="Yang H."/>
            <person name="Wang S."/>
            <person name="Zhao J."/>
            <person name="Liu C."/>
            <person name="Gao L."/>
            <person name="Xia E."/>
            <person name="Lu Y."/>
            <person name="Tai Y."/>
            <person name="She G."/>
            <person name="Sun J."/>
            <person name="Cao H."/>
            <person name="Tong W."/>
            <person name="Gao Q."/>
            <person name="Li Y."/>
            <person name="Deng W."/>
            <person name="Jiang X."/>
            <person name="Wang W."/>
            <person name="Chen Q."/>
            <person name="Zhang S."/>
            <person name="Li H."/>
            <person name="Wu J."/>
            <person name="Wang P."/>
            <person name="Li P."/>
            <person name="Shi C."/>
            <person name="Zheng F."/>
            <person name="Jian J."/>
            <person name="Huang B."/>
            <person name="Shan D."/>
            <person name="Shi M."/>
            <person name="Fang C."/>
            <person name="Yue Y."/>
            <person name="Li F."/>
            <person name="Li D."/>
            <person name="Wei S."/>
            <person name="Han B."/>
            <person name="Jiang C."/>
            <person name="Yin Y."/>
            <person name="Xia T."/>
            <person name="Zhang Z."/>
            <person name="Bennetzen J.L."/>
            <person name="Zhao S."/>
            <person name="Wan X."/>
        </authorList>
    </citation>
    <scope>NUCLEOTIDE SEQUENCE [LARGE SCALE GENOMIC DNA]</scope>
    <source>
        <strain evidence="4">cv. Shuchazao</strain>
        <tissue evidence="3">Leaf</tissue>
    </source>
</reference>
<dbReference type="Gene3D" id="3.80.10.10">
    <property type="entry name" value="Ribonuclease Inhibitor"/>
    <property type="match status" value="1"/>
</dbReference>
<dbReference type="InterPro" id="IPR032675">
    <property type="entry name" value="LRR_dom_sf"/>
</dbReference>
<dbReference type="AlphaFoldDB" id="A0A4S4E7B1"/>
<dbReference type="PANTHER" id="PTHR33463">
    <property type="entry name" value="NB-ARC DOMAIN-CONTAINING PROTEIN-RELATED"/>
    <property type="match status" value="1"/>
</dbReference>
<evidence type="ECO:0000313" key="4">
    <source>
        <dbReference type="Proteomes" id="UP000306102"/>
    </source>
</evidence>
<gene>
    <name evidence="3" type="ORF">TEA_009553</name>
</gene>
<dbReference type="PANTHER" id="PTHR33463:SF209">
    <property type="entry name" value="DISEASE RESISTANCE PROTEIN RPS2-LIKE"/>
    <property type="match status" value="1"/>
</dbReference>
<keyword evidence="1" id="KW-0611">Plant defense</keyword>
<proteinExistence type="predicted"/>
<dbReference type="InterPro" id="IPR057135">
    <property type="entry name" value="At4g27190-like_LRR"/>
</dbReference>
<comment type="caution">
    <text evidence="3">The sequence shown here is derived from an EMBL/GenBank/DDBJ whole genome shotgun (WGS) entry which is preliminary data.</text>
</comment>
<dbReference type="Proteomes" id="UP000306102">
    <property type="component" value="Unassembled WGS sequence"/>
</dbReference>
<dbReference type="InterPro" id="IPR050905">
    <property type="entry name" value="Plant_NBS-LRR"/>
</dbReference>
<evidence type="ECO:0000256" key="1">
    <source>
        <dbReference type="ARBA" id="ARBA00022821"/>
    </source>
</evidence>